<sequence>MKARHQYRFYPTDQQQQSLAQLFGCVRVVWNDALALCKQSDKLPSNNDLQKLVITQAKKTDERTWLSEVSNIPLQQSVADLGVAYKNFFDSIKGKRKGKKLGSPKFKKKTNQQSARFRIGGFSIKGDDVYLAKIGNVSPIWSRDLPASPSSCTVVKDCANRYFLSFVVEVEPVNIDAKNQSIGIDLGIKTFAFMSNGEKAESPNYSVSDKKIRKLQKKLARQQKDSRRRTRTRIKIAKLHNEIADTRKDFLHKLSTKIVSENETIVLEDLNVSGMVKNRKLSRAISQQGWREFRTLCEAKSQKYSRDFVVISRWEPTSQVCSECGYKWGKLDLKVRKVQCLNCGTEHDRDENGAKNINKACTEPSRSVGIGHCHDFKRTRIDGKTTSVAS</sequence>
<name>A0ABU5UAB9_9CYAN</name>
<dbReference type="Proteomes" id="UP001302120">
    <property type="component" value="Unassembled WGS sequence"/>
</dbReference>
<keyword evidence="4" id="KW-0479">Metal-binding</keyword>
<protein>
    <submittedName>
        <fullName evidence="11">Transposase</fullName>
    </submittedName>
</protein>
<feature type="domain" description="Cas12f1-like TNB" evidence="9">
    <location>
        <begin position="290"/>
        <end position="357"/>
    </location>
</feature>
<evidence type="ECO:0000256" key="2">
    <source>
        <dbReference type="ARBA" id="ARBA00011044"/>
    </source>
</evidence>
<dbReference type="Pfam" id="PF01385">
    <property type="entry name" value="OrfB_IS605"/>
    <property type="match status" value="1"/>
</dbReference>
<dbReference type="NCBIfam" id="NF040570">
    <property type="entry name" value="guided_TnpB"/>
    <property type="match status" value="1"/>
</dbReference>
<dbReference type="EMBL" id="JAYGHG010000003">
    <property type="protein sequence ID" value="MEA5580333.1"/>
    <property type="molecule type" value="Genomic_DNA"/>
</dbReference>
<organism evidence="11 12">
    <name type="scientific">Nodularia harveyana UHCC-0300</name>
    <dbReference type="NCBI Taxonomy" id="2974287"/>
    <lineage>
        <taxon>Bacteria</taxon>
        <taxon>Bacillati</taxon>
        <taxon>Cyanobacteriota</taxon>
        <taxon>Cyanophyceae</taxon>
        <taxon>Nostocales</taxon>
        <taxon>Nodulariaceae</taxon>
        <taxon>Nodularia</taxon>
    </lineage>
</organism>
<evidence type="ECO:0000256" key="1">
    <source>
        <dbReference type="ARBA" id="ARBA00008761"/>
    </source>
</evidence>
<accession>A0ABU5UAB9</accession>
<keyword evidence="5" id="KW-0862">Zinc</keyword>
<evidence type="ECO:0000256" key="4">
    <source>
        <dbReference type="ARBA" id="ARBA00022723"/>
    </source>
</evidence>
<comment type="caution">
    <text evidence="11">The sequence shown here is derived from an EMBL/GenBank/DDBJ whole genome shotgun (WGS) entry which is preliminary data.</text>
</comment>
<evidence type="ECO:0000259" key="9">
    <source>
        <dbReference type="Pfam" id="PF07282"/>
    </source>
</evidence>
<dbReference type="RefSeq" id="WP_323194677.1">
    <property type="nucleotide sequence ID" value="NZ_JAYGHG010000003.1"/>
</dbReference>
<dbReference type="PANTHER" id="PTHR30405:SF25">
    <property type="entry name" value="RNA-GUIDED DNA ENDONUCLEASE INSQ-RELATED"/>
    <property type="match status" value="1"/>
</dbReference>
<comment type="similarity">
    <text evidence="2">In the N-terminal section; belongs to the transposase 2 family.</text>
</comment>
<dbReference type="InterPro" id="IPR051399">
    <property type="entry name" value="RNA-guided_DNA_endo/Transpos"/>
</dbReference>
<proteinExistence type="inferred from homology"/>
<evidence type="ECO:0000256" key="5">
    <source>
        <dbReference type="ARBA" id="ARBA00022833"/>
    </source>
</evidence>
<keyword evidence="12" id="KW-1185">Reference proteome</keyword>
<dbReference type="PANTHER" id="PTHR30405">
    <property type="entry name" value="TRANSPOSASE"/>
    <property type="match status" value="1"/>
</dbReference>
<dbReference type="Pfam" id="PF07282">
    <property type="entry name" value="Cas12f1-like_TNB"/>
    <property type="match status" value="1"/>
</dbReference>
<dbReference type="Pfam" id="PF12323">
    <property type="entry name" value="HTH_OrfB_IS605"/>
    <property type="match status" value="1"/>
</dbReference>
<gene>
    <name evidence="11" type="ORF">VB620_03140</name>
</gene>
<keyword evidence="3" id="KW-0815">Transposition</keyword>
<evidence type="ECO:0000256" key="7">
    <source>
        <dbReference type="ARBA" id="ARBA00023172"/>
    </source>
</evidence>
<keyword evidence="6" id="KW-0238">DNA-binding</keyword>
<dbReference type="InterPro" id="IPR010095">
    <property type="entry name" value="Cas12f1-like_TNB"/>
</dbReference>
<comment type="similarity">
    <text evidence="1">In the C-terminal section; belongs to the transposase 35 family.</text>
</comment>
<evidence type="ECO:0000256" key="6">
    <source>
        <dbReference type="ARBA" id="ARBA00023125"/>
    </source>
</evidence>
<reference evidence="11 12" key="1">
    <citation type="submission" date="2023-12" db="EMBL/GenBank/DDBJ databases">
        <title>Baltic Sea Cyanobacteria.</title>
        <authorList>
            <person name="Delbaje E."/>
            <person name="Fewer D.P."/>
            <person name="Shishido T.K."/>
        </authorList>
    </citation>
    <scope>NUCLEOTIDE SEQUENCE [LARGE SCALE GENOMIC DNA]</scope>
    <source>
        <strain evidence="11 12">UHCC-0300</strain>
    </source>
</reference>
<dbReference type="InterPro" id="IPR021027">
    <property type="entry name" value="Transposase_put_HTH"/>
</dbReference>
<keyword evidence="7" id="KW-0233">DNA recombination</keyword>
<evidence type="ECO:0000259" key="8">
    <source>
        <dbReference type="Pfam" id="PF01385"/>
    </source>
</evidence>
<feature type="domain" description="Transposase putative helix-turn-helix" evidence="10">
    <location>
        <begin position="1"/>
        <end position="39"/>
    </location>
</feature>
<dbReference type="NCBIfam" id="TIGR01766">
    <property type="entry name" value="IS200/IS605 family accessory protein TnpB-like domain"/>
    <property type="match status" value="1"/>
</dbReference>
<evidence type="ECO:0000313" key="12">
    <source>
        <dbReference type="Proteomes" id="UP001302120"/>
    </source>
</evidence>
<dbReference type="InterPro" id="IPR001959">
    <property type="entry name" value="Transposase"/>
</dbReference>
<evidence type="ECO:0000259" key="10">
    <source>
        <dbReference type="Pfam" id="PF12323"/>
    </source>
</evidence>
<evidence type="ECO:0000313" key="11">
    <source>
        <dbReference type="EMBL" id="MEA5580333.1"/>
    </source>
</evidence>
<evidence type="ECO:0000256" key="3">
    <source>
        <dbReference type="ARBA" id="ARBA00022578"/>
    </source>
</evidence>
<feature type="domain" description="Probable transposase IS891/IS1136/IS1341" evidence="8">
    <location>
        <begin position="165"/>
        <end position="279"/>
    </location>
</feature>